<evidence type="ECO:0000313" key="1">
    <source>
        <dbReference type="EMBL" id="KAI3747045.1"/>
    </source>
</evidence>
<proteinExistence type="predicted"/>
<reference evidence="2" key="1">
    <citation type="journal article" date="2022" name="Mol. Ecol. Resour.">
        <title>The genomes of chicory, endive, great burdock and yacon provide insights into Asteraceae palaeo-polyploidization history and plant inulin production.</title>
        <authorList>
            <person name="Fan W."/>
            <person name="Wang S."/>
            <person name="Wang H."/>
            <person name="Wang A."/>
            <person name="Jiang F."/>
            <person name="Liu H."/>
            <person name="Zhao H."/>
            <person name="Xu D."/>
            <person name="Zhang Y."/>
        </authorList>
    </citation>
    <scope>NUCLEOTIDE SEQUENCE [LARGE SCALE GENOMIC DNA]</scope>
    <source>
        <strain evidence="2">cv. Niubang</strain>
    </source>
</reference>
<sequence length="116" mass="13421">MLSGKKFVPENKELEIDANLKENENLASASTIEKRKQLLFDIPMEVSRDEVDNNASRIITFADFTAPSYNLGISAPKMQFDPRKDSSHHEDRGKDIEKRIRKRLWENYGRHMCNGP</sequence>
<gene>
    <name evidence="1" type="ORF">L6452_09488</name>
</gene>
<keyword evidence="2" id="KW-1185">Reference proteome</keyword>
<protein>
    <submittedName>
        <fullName evidence="1">Uncharacterized protein</fullName>
    </submittedName>
</protein>
<organism evidence="1 2">
    <name type="scientific">Arctium lappa</name>
    <name type="common">Greater burdock</name>
    <name type="synonym">Lappa major</name>
    <dbReference type="NCBI Taxonomy" id="4217"/>
    <lineage>
        <taxon>Eukaryota</taxon>
        <taxon>Viridiplantae</taxon>
        <taxon>Streptophyta</taxon>
        <taxon>Embryophyta</taxon>
        <taxon>Tracheophyta</taxon>
        <taxon>Spermatophyta</taxon>
        <taxon>Magnoliopsida</taxon>
        <taxon>eudicotyledons</taxon>
        <taxon>Gunneridae</taxon>
        <taxon>Pentapetalae</taxon>
        <taxon>asterids</taxon>
        <taxon>campanulids</taxon>
        <taxon>Asterales</taxon>
        <taxon>Asteraceae</taxon>
        <taxon>Carduoideae</taxon>
        <taxon>Cardueae</taxon>
        <taxon>Arctiinae</taxon>
        <taxon>Arctium</taxon>
    </lineage>
</organism>
<comment type="caution">
    <text evidence="1">The sequence shown here is derived from an EMBL/GenBank/DDBJ whole genome shotgun (WGS) entry which is preliminary data.</text>
</comment>
<accession>A0ACB9DKH6</accession>
<dbReference type="Proteomes" id="UP001055879">
    <property type="component" value="Linkage Group LG03"/>
</dbReference>
<name>A0ACB9DKH6_ARCLA</name>
<dbReference type="EMBL" id="CM042049">
    <property type="protein sequence ID" value="KAI3747045.1"/>
    <property type="molecule type" value="Genomic_DNA"/>
</dbReference>
<evidence type="ECO:0000313" key="2">
    <source>
        <dbReference type="Proteomes" id="UP001055879"/>
    </source>
</evidence>
<reference evidence="1 2" key="2">
    <citation type="journal article" date="2022" name="Mol. Ecol. Resour.">
        <title>The genomes of chicory, endive, great burdock and yacon provide insights into Asteraceae paleo-polyploidization history and plant inulin production.</title>
        <authorList>
            <person name="Fan W."/>
            <person name="Wang S."/>
            <person name="Wang H."/>
            <person name="Wang A."/>
            <person name="Jiang F."/>
            <person name="Liu H."/>
            <person name="Zhao H."/>
            <person name="Xu D."/>
            <person name="Zhang Y."/>
        </authorList>
    </citation>
    <scope>NUCLEOTIDE SEQUENCE [LARGE SCALE GENOMIC DNA]</scope>
    <source>
        <strain evidence="2">cv. Niubang</strain>
    </source>
</reference>